<dbReference type="EMBL" id="BOQT01000005">
    <property type="protein sequence ID" value="GIN20753.1"/>
    <property type="molecule type" value="Genomic_DNA"/>
</dbReference>
<keyword evidence="1" id="KW-0472">Membrane</keyword>
<evidence type="ECO:0000313" key="2">
    <source>
        <dbReference type="EMBL" id="GIN20753.1"/>
    </source>
</evidence>
<protein>
    <submittedName>
        <fullName evidence="2">Uncharacterized protein</fullName>
    </submittedName>
</protein>
<keyword evidence="3" id="KW-1185">Reference proteome</keyword>
<comment type="caution">
    <text evidence="2">The sequence shown here is derived from an EMBL/GenBank/DDBJ whole genome shotgun (WGS) entry which is preliminary data.</text>
</comment>
<name>A0ABQ4K4T6_9BACI</name>
<reference evidence="2 3" key="1">
    <citation type="submission" date="2021-03" db="EMBL/GenBank/DDBJ databases">
        <title>Antimicrobial resistance genes in bacteria isolated from Japanese honey, and their potential for conferring macrolide and lincosamide resistance in the American foulbrood pathogen Paenibacillus larvae.</title>
        <authorList>
            <person name="Okamoto M."/>
            <person name="Kumagai M."/>
            <person name="Kanamori H."/>
            <person name="Takamatsu D."/>
        </authorList>
    </citation>
    <scope>NUCLEOTIDE SEQUENCE [LARGE SCALE GENOMIC DNA]</scope>
    <source>
        <strain evidence="2 3">J1TS3</strain>
    </source>
</reference>
<proteinExistence type="predicted"/>
<keyword evidence="1" id="KW-1133">Transmembrane helix</keyword>
<dbReference type="Proteomes" id="UP000680279">
    <property type="component" value="Unassembled WGS sequence"/>
</dbReference>
<evidence type="ECO:0000313" key="3">
    <source>
        <dbReference type="Proteomes" id="UP000680279"/>
    </source>
</evidence>
<evidence type="ECO:0000256" key="1">
    <source>
        <dbReference type="SAM" id="Phobius"/>
    </source>
</evidence>
<keyword evidence="1" id="KW-0812">Transmembrane</keyword>
<accession>A0ABQ4K4T6</accession>
<feature type="transmembrane region" description="Helical" evidence="1">
    <location>
        <begin position="38"/>
        <end position="57"/>
    </location>
</feature>
<sequence>MRRTEKAMKTYLIVILSLYMTYYTGSLVRIAWKDGNKFAAVILGLLTAFFPLLAYMLEWR</sequence>
<gene>
    <name evidence="2" type="ORF">J1TS3_18870</name>
</gene>
<organism evidence="2 3">
    <name type="scientific">Siminovitchia fordii</name>
    <dbReference type="NCBI Taxonomy" id="254759"/>
    <lineage>
        <taxon>Bacteria</taxon>
        <taxon>Bacillati</taxon>
        <taxon>Bacillota</taxon>
        <taxon>Bacilli</taxon>
        <taxon>Bacillales</taxon>
        <taxon>Bacillaceae</taxon>
        <taxon>Siminovitchia</taxon>
    </lineage>
</organism>
<feature type="transmembrane region" description="Helical" evidence="1">
    <location>
        <begin position="12"/>
        <end position="32"/>
    </location>
</feature>